<accession>A0A6A5WZG6</accession>
<feature type="chain" id="PRO_5025553691" evidence="2">
    <location>
        <begin position="29"/>
        <end position="465"/>
    </location>
</feature>
<dbReference type="PANTHER" id="PTHR47332">
    <property type="entry name" value="SET DOMAIN-CONTAINING PROTEIN 5"/>
    <property type="match status" value="1"/>
</dbReference>
<feature type="signal peptide" evidence="2">
    <location>
        <begin position="1"/>
        <end position="28"/>
    </location>
</feature>
<proteinExistence type="predicted"/>
<dbReference type="SMART" id="SM00317">
    <property type="entry name" value="SET"/>
    <property type="match status" value="1"/>
</dbReference>
<evidence type="ECO:0000256" key="1">
    <source>
        <dbReference type="SAM" id="MobiDB-lite"/>
    </source>
</evidence>
<dbReference type="Proteomes" id="UP000799779">
    <property type="component" value="Unassembled WGS sequence"/>
</dbReference>
<dbReference type="Gene3D" id="2.170.270.10">
    <property type="entry name" value="SET domain"/>
    <property type="match status" value="1"/>
</dbReference>
<gene>
    <name evidence="4" type="ORF">P154DRAFT_258535</name>
</gene>
<sequence length="465" mass="51943">MHPKRTSRAFGTSLPTSVLTLLLASTWASCPYVTATNEQLDVPHILEPDVQQLLNANQPNETASKSHHPWTHKPDCFHTTSTKVAKTKYCVYNYNRVKGQPITIITTPNTATNIIESETLDEEPIEIFISRKQQDDWLEGEVKPAYEIVDMEGKDKGVVATRKIKKYETFMIDTVLVASDLDLDKAVIRAKRAEELALGVDRLPDPSVVRSLSARAGKKKAKKEENADKDAKADGEGKESDIEEAVGELEMRVMRTNAFGIQAQGVGMKGLFPEVSRINHACNPNAFVMFSPSGLSVGIKSYREIQPGEEITISYLLLGQKSTDRQAGLRKWGFKCSCDLCSSPPSVLAASDERRVRISSSENSLVDLWKVGQVQSAIRLAEEIVDLMKEEELESMLTDEYVILARLHLLLEEKNKAEEYAELAVEELKNLGFLGVDEREWDDWNLEKLLKTFGEAAAAMRKAEQ</sequence>
<keyword evidence="5" id="KW-1185">Reference proteome</keyword>
<dbReference type="PROSITE" id="PS51257">
    <property type="entry name" value="PROKAR_LIPOPROTEIN"/>
    <property type="match status" value="1"/>
</dbReference>
<protein>
    <submittedName>
        <fullName evidence="4">SET domain-containing protein</fullName>
    </submittedName>
</protein>
<evidence type="ECO:0000259" key="3">
    <source>
        <dbReference type="PROSITE" id="PS50280"/>
    </source>
</evidence>
<keyword evidence="2" id="KW-0732">Signal</keyword>
<feature type="region of interest" description="Disordered" evidence="1">
    <location>
        <begin position="214"/>
        <end position="241"/>
    </location>
</feature>
<evidence type="ECO:0000256" key="2">
    <source>
        <dbReference type="SAM" id="SignalP"/>
    </source>
</evidence>
<dbReference type="InterPro" id="IPR046341">
    <property type="entry name" value="SET_dom_sf"/>
</dbReference>
<dbReference type="EMBL" id="ML977560">
    <property type="protein sequence ID" value="KAF2006394.1"/>
    <property type="molecule type" value="Genomic_DNA"/>
</dbReference>
<reference evidence="4" key="1">
    <citation type="journal article" date="2020" name="Stud. Mycol.">
        <title>101 Dothideomycetes genomes: a test case for predicting lifestyles and emergence of pathogens.</title>
        <authorList>
            <person name="Haridas S."/>
            <person name="Albert R."/>
            <person name="Binder M."/>
            <person name="Bloem J."/>
            <person name="Labutti K."/>
            <person name="Salamov A."/>
            <person name="Andreopoulos B."/>
            <person name="Baker S."/>
            <person name="Barry K."/>
            <person name="Bills G."/>
            <person name="Bluhm B."/>
            <person name="Cannon C."/>
            <person name="Castanera R."/>
            <person name="Culley D."/>
            <person name="Daum C."/>
            <person name="Ezra D."/>
            <person name="Gonzalez J."/>
            <person name="Henrissat B."/>
            <person name="Kuo A."/>
            <person name="Liang C."/>
            <person name="Lipzen A."/>
            <person name="Lutzoni F."/>
            <person name="Magnuson J."/>
            <person name="Mondo S."/>
            <person name="Nolan M."/>
            <person name="Ohm R."/>
            <person name="Pangilinan J."/>
            <person name="Park H.-J."/>
            <person name="Ramirez L."/>
            <person name="Alfaro M."/>
            <person name="Sun H."/>
            <person name="Tritt A."/>
            <person name="Yoshinaga Y."/>
            <person name="Zwiers L.-H."/>
            <person name="Turgeon B."/>
            <person name="Goodwin S."/>
            <person name="Spatafora J."/>
            <person name="Crous P."/>
            <person name="Grigoriev I."/>
        </authorList>
    </citation>
    <scope>NUCLEOTIDE SEQUENCE</scope>
    <source>
        <strain evidence="4">CBS 123094</strain>
    </source>
</reference>
<dbReference type="CDD" id="cd20071">
    <property type="entry name" value="SET_SMYD"/>
    <property type="match status" value="1"/>
</dbReference>
<dbReference type="AlphaFoldDB" id="A0A6A5WZG6"/>
<dbReference type="InterPro" id="IPR001214">
    <property type="entry name" value="SET_dom"/>
</dbReference>
<feature type="compositionally biased region" description="Basic and acidic residues" evidence="1">
    <location>
        <begin position="222"/>
        <end position="240"/>
    </location>
</feature>
<dbReference type="Pfam" id="PF00856">
    <property type="entry name" value="SET"/>
    <property type="match status" value="1"/>
</dbReference>
<feature type="domain" description="SET" evidence="3">
    <location>
        <begin position="123"/>
        <end position="316"/>
    </location>
</feature>
<dbReference type="PROSITE" id="PS50280">
    <property type="entry name" value="SET"/>
    <property type="match status" value="1"/>
</dbReference>
<evidence type="ECO:0000313" key="4">
    <source>
        <dbReference type="EMBL" id="KAF2006394.1"/>
    </source>
</evidence>
<evidence type="ECO:0000313" key="5">
    <source>
        <dbReference type="Proteomes" id="UP000799779"/>
    </source>
</evidence>
<dbReference type="OrthoDB" id="438641at2759"/>
<dbReference type="PANTHER" id="PTHR47332:SF2">
    <property type="entry name" value="SET-6"/>
    <property type="match status" value="1"/>
</dbReference>
<dbReference type="InterPro" id="IPR053185">
    <property type="entry name" value="SET_domain_protein"/>
</dbReference>
<dbReference type="SUPFAM" id="SSF82199">
    <property type="entry name" value="SET domain"/>
    <property type="match status" value="1"/>
</dbReference>
<organism evidence="4 5">
    <name type="scientific">Amniculicola lignicola CBS 123094</name>
    <dbReference type="NCBI Taxonomy" id="1392246"/>
    <lineage>
        <taxon>Eukaryota</taxon>
        <taxon>Fungi</taxon>
        <taxon>Dikarya</taxon>
        <taxon>Ascomycota</taxon>
        <taxon>Pezizomycotina</taxon>
        <taxon>Dothideomycetes</taxon>
        <taxon>Pleosporomycetidae</taxon>
        <taxon>Pleosporales</taxon>
        <taxon>Amniculicolaceae</taxon>
        <taxon>Amniculicola</taxon>
    </lineage>
</organism>
<name>A0A6A5WZG6_9PLEO</name>